<feature type="compositionally biased region" description="Basic and acidic residues" evidence="2">
    <location>
        <begin position="1231"/>
        <end position="1251"/>
    </location>
</feature>
<gene>
    <name evidence="5" type="ORF">LEMA_P071800.1</name>
</gene>
<feature type="domain" description="Erythromycin biosynthesis protein CIII-like C-terminal" evidence="4">
    <location>
        <begin position="588"/>
        <end position="689"/>
    </location>
</feature>
<dbReference type="InParanoid" id="E4ZK77"/>
<dbReference type="InterPro" id="IPR050426">
    <property type="entry name" value="Glycosyltransferase_28"/>
</dbReference>
<feature type="compositionally biased region" description="Polar residues" evidence="2">
    <location>
        <begin position="1252"/>
        <end position="1263"/>
    </location>
</feature>
<dbReference type="VEuPathDB" id="FungiDB:LEMA_P071800.1"/>
<dbReference type="eggNOG" id="KOG1192">
    <property type="taxonomic scope" value="Eukaryota"/>
</dbReference>
<dbReference type="Gene3D" id="3.40.50.2000">
    <property type="entry name" value="Glycogen Phosphorylase B"/>
    <property type="match status" value="2"/>
</dbReference>
<dbReference type="GO" id="GO:0016906">
    <property type="term" value="F:sterol 3-beta-glucosyltransferase activity"/>
    <property type="evidence" value="ECO:0007669"/>
    <property type="project" value="UniProtKB-ARBA"/>
</dbReference>
<dbReference type="Proteomes" id="UP000002668">
    <property type="component" value="Genome"/>
</dbReference>
<evidence type="ECO:0000313" key="6">
    <source>
        <dbReference type="Proteomes" id="UP000002668"/>
    </source>
</evidence>
<dbReference type="FunFam" id="3.40.50.2000:FF:000100">
    <property type="entry name" value="Glycosyltransferase family 1 protein"/>
    <property type="match status" value="1"/>
</dbReference>
<dbReference type="PANTHER" id="PTHR48050">
    <property type="entry name" value="STEROL 3-BETA-GLUCOSYLTRANSFERASE"/>
    <property type="match status" value="1"/>
</dbReference>
<dbReference type="CAZy" id="GT1">
    <property type="family name" value="Glycosyltransferase Family 1"/>
</dbReference>
<feature type="compositionally biased region" description="Basic and acidic residues" evidence="2">
    <location>
        <begin position="850"/>
        <end position="865"/>
    </location>
</feature>
<evidence type="ECO:0000259" key="3">
    <source>
        <dbReference type="Pfam" id="PF03033"/>
    </source>
</evidence>
<dbReference type="CDD" id="cd03784">
    <property type="entry name" value="GT1_Gtf-like"/>
    <property type="match status" value="1"/>
</dbReference>
<feature type="region of interest" description="Disordered" evidence="2">
    <location>
        <begin position="1079"/>
        <end position="1170"/>
    </location>
</feature>
<dbReference type="Pfam" id="PF06722">
    <property type="entry name" value="EryCIII-like_C"/>
    <property type="match status" value="1"/>
</dbReference>
<feature type="domain" description="Glycosyltransferase family 28 N-terminal" evidence="3">
    <location>
        <begin position="269"/>
        <end position="429"/>
    </location>
</feature>
<dbReference type="EMBL" id="FP929072">
    <property type="protein sequence ID" value="CBX91672.1"/>
    <property type="molecule type" value="Genomic_DNA"/>
</dbReference>
<dbReference type="InterPro" id="IPR010610">
    <property type="entry name" value="EryCIII-like_C"/>
</dbReference>
<accession>E4ZK77</accession>
<evidence type="ECO:0000259" key="4">
    <source>
        <dbReference type="Pfam" id="PF06722"/>
    </source>
</evidence>
<feature type="region of interest" description="Disordered" evidence="2">
    <location>
        <begin position="799"/>
        <end position="885"/>
    </location>
</feature>
<evidence type="ECO:0000313" key="5">
    <source>
        <dbReference type="EMBL" id="CBX91672.1"/>
    </source>
</evidence>
<dbReference type="GeneID" id="13287803"/>
<feature type="compositionally biased region" description="Basic and acidic residues" evidence="2">
    <location>
        <begin position="1282"/>
        <end position="1293"/>
    </location>
</feature>
<feature type="region of interest" description="Disordered" evidence="2">
    <location>
        <begin position="1"/>
        <end position="185"/>
    </location>
</feature>
<dbReference type="HOGENOM" id="CLU_000537_2_1_1"/>
<dbReference type="FunFam" id="3.40.50.2000:FF:000009">
    <property type="entry name" value="Sterol 3-beta-glucosyltransferase UGT80A2"/>
    <property type="match status" value="1"/>
</dbReference>
<feature type="compositionally biased region" description="Polar residues" evidence="2">
    <location>
        <begin position="34"/>
        <end position="48"/>
    </location>
</feature>
<dbReference type="GO" id="GO:0005975">
    <property type="term" value="P:carbohydrate metabolic process"/>
    <property type="evidence" value="ECO:0007669"/>
    <property type="project" value="InterPro"/>
</dbReference>
<dbReference type="PANTHER" id="PTHR48050:SF5">
    <property type="entry name" value="UDP-GLUCOSE,STEROL TRANSFERASE"/>
    <property type="match status" value="1"/>
</dbReference>
<feature type="compositionally biased region" description="Basic and acidic residues" evidence="2">
    <location>
        <begin position="1096"/>
        <end position="1117"/>
    </location>
</feature>
<protein>
    <submittedName>
        <fullName evidence="5">Similar to UDP-glucose,sterol transferase</fullName>
    </submittedName>
</protein>
<sequence>MTDRDKVQHRVTPTGMVLHEPTFPNIPIPDHGPYSSQTAGSAAPSNRVATPMGIATHHAGTSEDSLTTKPQPIDETHSKPPKTSRPMQQRYATERPKPSVRHSLLGKMHHGGPPKRPSPTHKGTTVTFDPYSSESDSSSSDSDEEEGEKNYPKKTLSHQRDLTGQENRQRRESHGGPFSRLKITNDHFRTSAKVSKADGRLKLNILENDMNSGYVAKALGAVLHKHSKNDDDEQRGVESYDARGIQGAKMSPEEDEMENNPSRRVKLNIVIIIIGSRGDIQPFIRIAKILKEDYGHRVRLATHPAFKEFVEKDSGLEFFSVGGNPAELMAFMVKNPGLIPNIDTIKGGEIGRRRAQMYEMFQGMWRACINASDDETDQHNAKMMGNKDPFLADAIIANPPSFAPQHIAEKLGIPLHMMFTFPYTPTAFFPHPLANIKTSNVEASYGNFMSYPLVEMMMWQGLGDLINRFRTQILHLEEVSTLWAPGQLYRMKVPYTYMWSPGLIPKPKDWGPEIDISGFVFLDLASSFTPPDDLKEFLDDGEPPVYIGFGSIVVDDPDEFTKLIFDAVKMAGCRALVSKGWGGFGSNADCPENVFMIDNCPHDWLFPRCAAVVHHGGAGTTAIGLKCAIPTMIVPFFGDQPFWGAMVSKAKAGAHECIPYKKLNSKRLAEGIKQCLTDEAKENVKKIAESIEKEGDGALNAVRSFHRSLPLVGENSMRCDFLEDRAAAWKIKNTNVKLSALAAEILVEKKKLKWNELRLIRHYEWNDFGGPGEPITGIWGTLMTSVTDAATGVGGVPVEMGKSIRKREKIRDKKRKIQMRHEHKKATLARANANLPKDRLGKEATNGSTEKVRDKDTDESNDGKRPQASREPSTLSRISEPDEDLADELTNEAASGFRKTGGALARFPMNLTLAITKGCHNAPRLYGDETVRRPPRVTGMHSGLRAGRDELLYGVMDGVTGIVTQPIRGAKNHGIVGAMKGVGYGIGGFVLKDIAALLGPFAYGMKGLDAQYMKRYQPTAYLRRARITQGQLELTSLERKSRVARIDEVKEGEGKNTMKRDQVEQNVSARWQALQDTMAKERKNHKSGLAATLMGRGEKKEGTRVGRKSTDVPKEGRSSQSRARTTPIAEADKQVRPTDSMANKDQEAFQQSSIRKSMDHHGRSAAMLRSTTAPITMVELEEHGDRDPLEPLPRSPHHQVADSNRSRENDTQARGNAHLVDDAVNQSDPELGNHLRVEDETARISRTKTSDTEPQSGDASSQDTRVESETTDWTTTGSKMGGEVRVRSTEVRF</sequence>
<dbReference type="InterPro" id="IPR002213">
    <property type="entry name" value="UDP_glucos_trans"/>
</dbReference>
<dbReference type="InterPro" id="IPR004276">
    <property type="entry name" value="GlycoTrans_28_N"/>
</dbReference>
<feature type="compositionally biased region" description="Basic and acidic residues" evidence="2">
    <location>
        <begin position="1130"/>
        <end position="1147"/>
    </location>
</feature>
<feature type="region of interest" description="Disordered" evidence="2">
    <location>
        <begin position="1184"/>
        <end position="1293"/>
    </location>
</feature>
<evidence type="ECO:0000256" key="1">
    <source>
        <dbReference type="ARBA" id="ARBA00022679"/>
    </source>
</evidence>
<organism evidence="6">
    <name type="scientific">Leptosphaeria maculans (strain JN3 / isolate v23.1.3 / race Av1-4-5-6-7-8)</name>
    <name type="common">Blackleg fungus</name>
    <name type="synonym">Phoma lingam</name>
    <dbReference type="NCBI Taxonomy" id="985895"/>
    <lineage>
        <taxon>Eukaryota</taxon>
        <taxon>Fungi</taxon>
        <taxon>Dikarya</taxon>
        <taxon>Ascomycota</taxon>
        <taxon>Pezizomycotina</taxon>
        <taxon>Dothideomycetes</taxon>
        <taxon>Pleosporomycetidae</taxon>
        <taxon>Pleosporales</taxon>
        <taxon>Pleosporineae</taxon>
        <taxon>Leptosphaeriaceae</taxon>
        <taxon>Plenodomus</taxon>
        <taxon>Plenodomus lingam/Leptosphaeria maculans species complex</taxon>
    </lineage>
</organism>
<proteinExistence type="predicted"/>
<dbReference type="OrthoDB" id="5835829at2759"/>
<evidence type="ECO:0000256" key="2">
    <source>
        <dbReference type="SAM" id="MobiDB-lite"/>
    </source>
</evidence>
<dbReference type="Pfam" id="PF03033">
    <property type="entry name" value="Glyco_transf_28"/>
    <property type="match status" value="1"/>
</dbReference>
<dbReference type="OMA" id="YTNFMSY"/>
<reference evidence="6" key="1">
    <citation type="journal article" date="2011" name="Nat. Commun.">
        <title>Effector diversification within compartments of the Leptosphaeria maculans genome affected by Repeat-Induced Point mutations.</title>
        <authorList>
            <person name="Rouxel T."/>
            <person name="Grandaubert J."/>
            <person name="Hane J.K."/>
            <person name="Hoede C."/>
            <person name="van de Wouw A.P."/>
            <person name="Couloux A."/>
            <person name="Dominguez V."/>
            <person name="Anthouard V."/>
            <person name="Bally P."/>
            <person name="Bourras S."/>
            <person name="Cozijnsen A.J."/>
            <person name="Ciuffetti L.M."/>
            <person name="Degrave A."/>
            <person name="Dilmaghani A."/>
            <person name="Duret L."/>
            <person name="Fudal I."/>
            <person name="Goodwin S.B."/>
            <person name="Gout L."/>
            <person name="Glaser N."/>
            <person name="Linglin J."/>
            <person name="Kema G.H.J."/>
            <person name="Lapalu N."/>
            <person name="Lawrence C.B."/>
            <person name="May K."/>
            <person name="Meyer M."/>
            <person name="Ollivier B."/>
            <person name="Poulain J."/>
            <person name="Schoch C.L."/>
            <person name="Simon A."/>
            <person name="Spatafora J.W."/>
            <person name="Stachowiak A."/>
            <person name="Turgeon B.G."/>
            <person name="Tyler B.M."/>
            <person name="Vincent D."/>
            <person name="Weissenbach J."/>
            <person name="Amselem J."/>
            <person name="Quesneville H."/>
            <person name="Oliver R.P."/>
            <person name="Wincker P."/>
            <person name="Balesdent M.-H."/>
            <person name="Howlett B.J."/>
        </authorList>
    </citation>
    <scope>NUCLEOTIDE SEQUENCE [LARGE SCALE GENOMIC DNA]</scope>
    <source>
        <strain evidence="6">JN3 / isolate v23.1.3 / race Av1-4-5-6-7-8</strain>
    </source>
</reference>
<keyword evidence="6" id="KW-1185">Reference proteome</keyword>
<feature type="compositionally biased region" description="Basic residues" evidence="2">
    <location>
        <begin position="803"/>
        <end position="827"/>
    </location>
</feature>
<dbReference type="STRING" id="985895.E4ZK77"/>
<keyword evidence="1 5" id="KW-0808">Transferase</keyword>
<dbReference type="SUPFAM" id="SSF53756">
    <property type="entry name" value="UDP-Glycosyltransferase/glycogen phosphorylase"/>
    <property type="match status" value="1"/>
</dbReference>
<feature type="compositionally biased region" description="Basic and acidic residues" evidence="2">
    <location>
        <begin position="158"/>
        <end position="174"/>
    </location>
</feature>
<name>E4ZK77_LEPMJ</name>